<proteinExistence type="predicted"/>
<gene>
    <name evidence="1" type="ORF">LCGC14_1514140</name>
</gene>
<reference evidence="1" key="1">
    <citation type="journal article" date="2015" name="Nature">
        <title>Complex archaea that bridge the gap between prokaryotes and eukaryotes.</title>
        <authorList>
            <person name="Spang A."/>
            <person name="Saw J.H."/>
            <person name="Jorgensen S.L."/>
            <person name="Zaremba-Niedzwiedzka K."/>
            <person name="Martijn J."/>
            <person name="Lind A.E."/>
            <person name="van Eijk R."/>
            <person name="Schleper C."/>
            <person name="Guy L."/>
            <person name="Ettema T.J."/>
        </authorList>
    </citation>
    <scope>NUCLEOTIDE SEQUENCE</scope>
</reference>
<protein>
    <recommendedName>
        <fullName evidence="2">Methyltransferase type 11 domain-containing protein</fullName>
    </recommendedName>
</protein>
<evidence type="ECO:0008006" key="2">
    <source>
        <dbReference type="Google" id="ProtNLM"/>
    </source>
</evidence>
<comment type="caution">
    <text evidence="1">The sequence shown here is derived from an EMBL/GenBank/DDBJ whole genome shotgun (WGS) entry which is preliminary data.</text>
</comment>
<dbReference type="InterPro" id="IPR029063">
    <property type="entry name" value="SAM-dependent_MTases_sf"/>
</dbReference>
<dbReference type="Gene3D" id="3.40.50.150">
    <property type="entry name" value="Vaccinia Virus protein VP39"/>
    <property type="match status" value="1"/>
</dbReference>
<dbReference type="EMBL" id="LAZR01011147">
    <property type="protein sequence ID" value="KKM63181.1"/>
    <property type="molecule type" value="Genomic_DNA"/>
</dbReference>
<dbReference type="SUPFAM" id="SSF53335">
    <property type="entry name" value="S-adenosyl-L-methionine-dependent methyltransferases"/>
    <property type="match status" value="1"/>
</dbReference>
<evidence type="ECO:0000313" key="1">
    <source>
        <dbReference type="EMBL" id="KKM63181.1"/>
    </source>
</evidence>
<accession>A0A0F9JLA1</accession>
<name>A0A0F9JLA1_9ZZZZ</name>
<dbReference type="AlphaFoldDB" id="A0A0F9JLA1"/>
<sequence length="137" mass="15475">MWDIPVERKLQKDIADAAYGEVLVAGYGLGLVQKYLLENPNVKLVVTTEKTPKVIKECTRVYGKIYGDVIIGDFFTYPEDNQFDCVIGDIWADILPECLGEYKKFKAKAVGLVKEGGKILAWGQDYFEFLLGKERMA</sequence>
<organism evidence="1">
    <name type="scientific">marine sediment metagenome</name>
    <dbReference type="NCBI Taxonomy" id="412755"/>
    <lineage>
        <taxon>unclassified sequences</taxon>
        <taxon>metagenomes</taxon>
        <taxon>ecological metagenomes</taxon>
    </lineage>
</organism>